<name>A0A2H0KSJ7_9BACT</name>
<comment type="caution">
    <text evidence="2">The sequence shown here is derived from an EMBL/GenBank/DDBJ whole genome shotgun (WGS) entry which is preliminary data.</text>
</comment>
<reference evidence="2 3" key="1">
    <citation type="submission" date="2017-09" db="EMBL/GenBank/DDBJ databases">
        <title>Depth-based differentiation of microbial function through sediment-hosted aquifers and enrichment of novel symbionts in the deep terrestrial subsurface.</title>
        <authorList>
            <person name="Probst A.J."/>
            <person name="Ladd B."/>
            <person name="Jarett J.K."/>
            <person name="Geller-Mcgrath D.E."/>
            <person name="Sieber C.M."/>
            <person name="Emerson J.B."/>
            <person name="Anantharaman K."/>
            <person name="Thomas B.C."/>
            <person name="Malmstrom R."/>
            <person name="Stieglmeier M."/>
            <person name="Klingl A."/>
            <person name="Woyke T."/>
            <person name="Ryan C.M."/>
            <person name="Banfield J.F."/>
        </authorList>
    </citation>
    <scope>NUCLEOTIDE SEQUENCE [LARGE SCALE GENOMIC DNA]</scope>
    <source>
        <strain evidence="2">CG11_big_fil_rev_8_21_14_0_20_40_15</strain>
    </source>
</reference>
<accession>A0A2H0KSJ7</accession>
<gene>
    <name evidence="2" type="ORF">COV84_03020</name>
</gene>
<feature type="compositionally biased region" description="Basic and acidic residues" evidence="1">
    <location>
        <begin position="1"/>
        <end position="25"/>
    </location>
</feature>
<evidence type="ECO:0000313" key="3">
    <source>
        <dbReference type="Proteomes" id="UP000229317"/>
    </source>
</evidence>
<sequence>MSEQFKGEKGPASENLEDQKHRELQEAMDEEDRIMREIDNVLASTQDKAEAEKIVLEKLAPLMDEAMKKSSEALRVWLDTMREASERERKELNDMEKDLGKE</sequence>
<protein>
    <submittedName>
        <fullName evidence="2">Uncharacterized protein</fullName>
    </submittedName>
</protein>
<proteinExistence type="predicted"/>
<evidence type="ECO:0000256" key="1">
    <source>
        <dbReference type="SAM" id="MobiDB-lite"/>
    </source>
</evidence>
<feature type="region of interest" description="Disordered" evidence="1">
    <location>
        <begin position="1"/>
        <end position="30"/>
    </location>
</feature>
<dbReference type="AlphaFoldDB" id="A0A2H0KSJ7"/>
<dbReference type="EMBL" id="PCVO01000047">
    <property type="protein sequence ID" value="PIQ75106.1"/>
    <property type="molecule type" value="Genomic_DNA"/>
</dbReference>
<dbReference type="Proteomes" id="UP000229317">
    <property type="component" value="Unassembled WGS sequence"/>
</dbReference>
<organism evidence="2 3">
    <name type="scientific">Candidatus Portnoybacteria bacterium CG11_big_fil_rev_8_21_14_0_20_40_15</name>
    <dbReference type="NCBI Taxonomy" id="1974817"/>
    <lineage>
        <taxon>Bacteria</taxon>
        <taxon>Candidatus Portnoyibacteriota</taxon>
    </lineage>
</organism>
<evidence type="ECO:0000313" key="2">
    <source>
        <dbReference type="EMBL" id="PIQ75106.1"/>
    </source>
</evidence>